<dbReference type="InterPro" id="IPR002885">
    <property type="entry name" value="PPR_rpt"/>
</dbReference>
<dbReference type="OMA" id="KWPKQIT"/>
<feature type="repeat" description="PPR" evidence="3">
    <location>
        <begin position="478"/>
        <end position="512"/>
    </location>
</feature>
<dbReference type="Gene3D" id="1.25.40.10">
    <property type="entry name" value="Tetratricopeptide repeat domain"/>
    <property type="match status" value="5"/>
</dbReference>
<comment type="similarity">
    <text evidence="1">Belongs to the PPR family. P subfamily.</text>
</comment>
<gene>
    <name evidence="4" type="ORF">KI387_023322</name>
</gene>
<comment type="caution">
    <text evidence="4">The sequence shown here is derived from an EMBL/GenBank/DDBJ whole genome shotgun (WGS) entry which is preliminary data.</text>
</comment>
<dbReference type="EMBL" id="JAHRHJ020000005">
    <property type="protein sequence ID" value="KAH9314695.1"/>
    <property type="molecule type" value="Genomic_DNA"/>
</dbReference>
<feature type="repeat" description="PPR" evidence="3">
    <location>
        <begin position="261"/>
        <end position="295"/>
    </location>
</feature>
<feature type="repeat" description="PPR" evidence="3">
    <location>
        <begin position="296"/>
        <end position="330"/>
    </location>
</feature>
<feature type="repeat" description="PPR" evidence="3">
    <location>
        <begin position="85"/>
        <end position="119"/>
    </location>
</feature>
<dbReference type="PANTHER" id="PTHR47938:SF35">
    <property type="entry name" value="PENTATRICOPEPTIDE REPEAT-CONTAINING PROTEIN 4, MITOCHONDRIAL-RELATED"/>
    <property type="match status" value="1"/>
</dbReference>
<protein>
    <recommendedName>
        <fullName evidence="6">Pentatricopeptide repeat-containing protein</fullName>
    </recommendedName>
</protein>
<organism evidence="4 5">
    <name type="scientific">Taxus chinensis</name>
    <name type="common">Chinese yew</name>
    <name type="synonym">Taxus wallichiana var. chinensis</name>
    <dbReference type="NCBI Taxonomy" id="29808"/>
    <lineage>
        <taxon>Eukaryota</taxon>
        <taxon>Viridiplantae</taxon>
        <taxon>Streptophyta</taxon>
        <taxon>Embryophyta</taxon>
        <taxon>Tracheophyta</taxon>
        <taxon>Spermatophyta</taxon>
        <taxon>Pinopsida</taxon>
        <taxon>Pinidae</taxon>
        <taxon>Conifers II</taxon>
        <taxon>Cupressales</taxon>
        <taxon>Taxaceae</taxon>
        <taxon>Taxus</taxon>
    </lineage>
</organism>
<name>A0AA38G2M7_TAXCH</name>
<dbReference type="InterPro" id="IPR011990">
    <property type="entry name" value="TPR-like_helical_dom_sf"/>
</dbReference>
<feature type="repeat" description="PPR" evidence="3">
    <location>
        <begin position="409"/>
        <end position="443"/>
    </location>
</feature>
<feature type="repeat" description="PPR" evidence="3">
    <location>
        <begin position="226"/>
        <end position="260"/>
    </location>
</feature>
<evidence type="ECO:0000313" key="5">
    <source>
        <dbReference type="Proteomes" id="UP000824469"/>
    </source>
</evidence>
<dbReference type="Proteomes" id="UP000824469">
    <property type="component" value="Unassembled WGS sequence"/>
</dbReference>
<evidence type="ECO:0000313" key="4">
    <source>
        <dbReference type="EMBL" id="KAH9314695.1"/>
    </source>
</evidence>
<proteinExistence type="inferred from homology"/>
<dbReference type="NCBIfam" id="TIGR00756">
    <property type="entry name" value="PPR"/>
    <property type="match status" value="8"/>
</dbReference>
<dbReference type="Pfam" id="PF13812">
    <property type="entry name" value="PPR_3"/>
    <property type="match status" value="1"/>
</dbReference>
<dbReference type="SUPFAM" id="SSF81901">
    <property type="entry name" value="HCP-like"/>
    <property type="match status" value="1"/>
</dbReference>
<accession>A0AA38G2M7</accession>
<evidence type="ECO:0008006" key="6">
    <source>
        <dbReference type="Google" id="ProtNLM"/>
    </source>
</evidence>
<dbReference type="PROSITE" id="PS51375">
    <property type="entry name" value="PPR"/>
    <property type="match status" value="9"/>
</dbReference>
<feature type="non-terminal residue" evidence="4">
    <location>
        <position position="1"/>
    </location>
</feature>
<keyword evidence="5" id="KW-1185">Reference proteome</keyword>
<evidence type="ECO:0000256" key="1">
    <source>
        <dbReference type="ARBA" id="ARBA00007626"/>
    </source>
</evidence>
<evidence type="ECO:0000256" key="2">
    <source>
        <dbReference type="ARBA" id="ARBA00022737"/>
    </source>
</evidence>
<dbReference type="AlphaFoldDB" id="A0AA38G2M7"/>
<feature type="repeat" description="PPR" evidence="3">
    <location>
        <begin position="331"/>
        <end position="365"/>
    </location>
</feature>
<dbReference type="PANTHER" id="PTHR47938">
    <property type="entry name" value="RESPIRATORY COMPLEX I CHAPERONE (CIA84), PUTATIVE (AFU_ORTHOLOGUE AFUA_2G06020)-RELATED"/>
    <property type="match status" value="1"/>
</dbReference>
<dbReference type="Pfam" id="PF13041">
    <property type="entry name" value="PPR_2"/>
    <property type="match status" value="3"/>
</dbReference>
<evidence type="ECO:0000256" key="3">
    <source>
        <dbReference type="PROSITE-ProRule" id="PRU00708"/>
    </source>
</evidence>
<reference evidence="4 5" key="1">
    <citation type="journal article" date="2021" name="Nat. Plants">
        <title>The Taxus genome provides insights into paclitaxel biosynthesis.</title>
        <authorList>
            <person name="Xiong X."/>
            <person name="Gou J."/>
            <person name="Liao Q."/>
            <person name="Li Y."/>
            <person name="Zhou Q."/>
            <person name="Bi G."/>
            <person name="Li C."/>
            <person name="Du R."/>
            <person name="Wang X."/>
            <person name="Sun T."/>
            <person name="Guo L."/>
            <person name="Liang H."/>
            <person name="Lu P."/>
            <person name="Wu Y."/>
            <person name="Zhang Z."/>
            <person name="Ro D.K."/>
            <person name="Shang Y."/>
            <person name="Huang S."/>
            <person name="Yan J."/>
        </authorList>
    </citation>
    <scope>NUCLEOTIDE SEQUENCE [LARGE SCALE GENOMIC DNA]</scope>
    <source>
        <strain evidence="4">Ta-2019</strain>
    </source>
</reference>
<sequence>AQDVLVAMKWPKQITPDYVAQMIRAEKNVGRALEIFNSATGEYPNGFKHNENTFGLMIGRLAAAGQFFAAESLLYKMTHDNIRCPEDIFVTMCKAYGKAHKTFEALRTFRRMEEFNCKPTEKSYIAIFGVLVKENHLKLAFEFHTHMKKLGIGPNLATCNILLKALCKNPKNLDRAIRVFREMPSKGIDPDSYSYNTLIDGLCKNEKVAQAVKLLKEMESCGCAPDVVTYSTLIHGLSISGNVDGALKLLQHMSANDVPPNVVTYTTVMTALCNAGRSLEALRFLEKMASKGQNPNMHTYSTLITGFCKEGKIQDASEMFDQMKLRGWKPDAPLYEKLITGLCAEKKPQEAASLLDEMTLNGVVPNTATRHLHEKMHNAVVQGLCKEGGNLNRAFQVYLNMLNIGICHSLDTLNLMVDRFSKRGDVDKVDRIVSDILANGLVPDDSTWTAIVRGFWTKTKVRERIICGLKISDGIERDLVSWTAMIVGYAQNGFVEKALESFKKLQWVGVNPEVTTFASILPVCANMGALDQGIDTYQIIIENGSLSLSPSPSWTCTASVQEKCWLLL</sequence>
<dbReference type="GO" id="GO:0003729">
    <property type="term" value="F:mRNA binding"/>
    <property type="evidence" value="ECO:0007669"/>
    <property type="project" value="TreeGrafter"/>
</dbReference>
<feature type="repeat" description="PPR" evidence="3">
    <location>
        <begin position="191"/>
        <end position="225"/>
    </location>
</feature>
<feature type="repeat" description="PPR" evidence="3">
    <location>
        <begin position="155"/>
        <end position="190"/>
    </location>
</feature>
<dbReference type="Pfam" id="PF01535">
    <property type="entry name" value="PPR"/>
    <property type="match status" value="3"/>
</dbReference>
<keyword evidence="2" id="KW-0677">Repeat</keyword>